<dbReference type="Proteomes" id="UP000790709">
    <property type="component" value="Unassembled WGS sequence"/>
</dbReference>
<comment type="caution">
    <text evidence="1">The sequence shown here is derived from an EMBL/GenBank/DDBJ whole genome shotgun (WGS) entry which is preliminary data.</text>
</comment>
<dbReference type="EMBL" id="MU266849">
    <property type="protein sequence ID" value="KAH7918128.1"/>
    <property type="molecule type" value="Genomic_DNA"/>
</dbReference>
<evidence type="ECO:0000313" key="1">
    <source>
        <dbReference type="EMBL" id="KAH7918128.1"/>
    </source>
</evidence>
<protein>
    <submittedName>
        <fullName evidence="1">Uncharacterized protein</fullName>
    </submittedName>
</protein>
<reference evidence="1" key="1">
    <citation type="journal article" date="2021" name="New Phytol.">
        <title>Evolutionary innovations through gain and loss of genes in the ectomycorrhizal Boletales.</title>
        <authorList>
            <person name="Wu G."/>
            <person name="Miyauchi S."/>
            <person name="Morin E."/>
            <person name="Kuo A."/>
            <person name="Drula E."/>
            <person name="Varga T."/>
            <person name="Kohler A."/>
            <person name="Feng B."/>
            <person name="Cao Y."/>
            <person name="Lipzen A."/>
            <person name="Daum C."/>
            <person name="Hundley H."/>
            <person name="Pangilinan J."/>
            <person name="Johnson J."/>
            <person name="Barry K."/>
            <person name="LaButti K."/>
            <person name="Ng V."/>
            <person name="Ahrendt S."/>
            <person name="Min B."/>
            <person name="Choi I.G."/>
            <person name="Park H."/>
            <person name="Plett J.M."/>
            <person name="Magnuson J."/>
            <person name="Spatafora J.W."/>
            <person name="Nagy L.G."/>
            <person name="Henrissat B."/>
            <person name="Grigoriev I.V."/>
            <person name="Yang Z.L."/>
            <person name="Xu J."/>
            <person name="Martin F.M."/>
        </authorList>
    </citation>
    <scope>NUCLEOTIDE SEQUENCE</scope>
    <source>
        <strain evidence="1">KUC20120723A-06</strain>
    </source>
</reference>
<name>A0ACB8AZ36_9AGAM</name>
<accession>A0ACB8AZ36</accession>
<organism evidence="1 2">
    <name type="scientific">Leucogyrophana mollusca</name>
    <dbReference type="NCBI Taxonomy" id="85980"/>
    <lineage>
        <taxon>Eukaryota</taxon>
        <taxon>Fungi</taxon>
        <taxon>Dikarya</taxon>
        <taxon>Basidiomycota</taxon>
        <taxon>Agaricomycotina</taxon>
        <taxon>Agaricomycetes</taxon>
        <taxon>Agaricomycetidae</taxon>
        <taxon>Boletales</taxon>
        <taxon>Boletales incertae sedis</taxon>
        <taxon>Leucogyrophana</taxon>
    </lineage>
</organism>
<gene>
    <name evidence="1" type="ORF">BV22DRAFT_1134836</name>
</gene>
<evidence type="ECO:0000313" key="2">
    <source>
        <dbReference type="Proteomes" id="UP000790709"/>
    </source>
</evidence>
<keyword evidence="2" id="KW-1185">Reference proteome</keyword>
<sequence length="724" mass="79748">MASKKGKHKRKSATPEPPDPIAGPPKTKKQKSQAKAPASTLTPDDGLRRSSRSGAGAGGRITQLERISDILEGNTRAEKQRVFVADDAPRNPQAPAKPPPKQRGAKKGSKTSAKDSSSKPTMGSKASCSKKDAAVVPSVSAPLAPSAPSIPAPVFHRRDTQSHFGFFAPDAHVVPPGTEPDLQALNNPYIAAQRSDNSSANKSKGSSLHCAPSYASSFTTTQSSDTSTSQTQGNPNPFPPNRHQPHATQLNTDTHTSTIDPALRSTINQVVSDDSSGSEDEREGESRSSEEDEGDDEDEDEEGEGEHGDLAGKEFRLAETRAGGSHTIQRGFVFEQQQPEDQRQEPHHIDLPPDNEFEYSRDEADAQAATNLWGEEEPQEDTEIDNTPDNGTRAPDDVLSRHHAKNRPPRLPNPITLNSIRNSTLDYQDSSSDNEVHVRPPRRSRTSKSDGPNPKRLGYYPPRWKDLLEDTKDECRTIHALENPFPTRLADLHGSITESLMSVVYAWDQRQERLEPDIWPLHKPDMAVLLLEDMSTWRSDLKKTCIMLVPNFYALFPPPGNNLSDEEHLRFTKDAAAKYREDGQFLHNGVDELGKTQNLANPALFEAAVTFFYTGSYSIARKRPEIFRHSLPYYCLALVGTAYNCVLDGFAKHGPNKKFPDFSGKTYSSLFLAMVAIIEQTAAHPYHGPKLVARMKAWGAAGWAQANQTESVTDGHSHLRVFLD</sequence>
<proteinExistence type="predicted"/>